<evidence type="ECO:0000256" key="1">
    <source>
        <dbReference type="SAM" id="SignalP"/>
    </source>
</evidence>
<organism>
    <name type="scientific">Branchiostoma floridae</name>
    <name type="common">Florida lancelet</name>
    <name type="synonym">Amphioxus</name>
    <dbReference type="NCBI Taxonomy" id="7739"/>
    <lineage>
        <taxon>Eukaryota</taxon>
        <taxon>Metazoa</taxon>
        <taxon>Chordata</taxon>
        <taxon>Cephalochordata</taxon>
        <taxon>Leptocardii</taxon>
        <taxon>Amphioxiformes</taxon>
        <taxon>Branchiostomatidae</taxon>
        <taxon>Branchiostoma</taxon>
    </lineage>
</organism>
<feature type="signal peptide" evidence="1">
    <location>
        <begin position="1"/>
        <end position="21"/>
    </location>
</feature>
<dbReference type="EMBL" id="GG666612">
    <property type="protein sequence ID" value="EEN48774.1"/>
    <property type="molecule type" value="Genomic_DNA"/>
</dbReference>
<accession>C3ZDG8</accession>
<protein>
    <submittedName>
        <fullName evidence="2">Uncharacterized protein</fullName>
    </submittedName>
</protein>
<keyword evidence="1" id="KW-0732">Signal</keyword>
<dbReference type="InterPro" id="IPR036278">
    <property type="entry name" value="Sialidase_sf"/>
</dbReference>
<proteinExistence type="predicted"/>
<dbReference type="AlphaFoldDB" id="C3ZDG8"/>
<reference evidence="2" key="1">
    <citation type="journal article" date="2008" name="Nature">
        <title>The amphioxus genome and the evolution of the chordate karyotype.</title>
        <authorList>
            <consortium name="US DOE Joint Genome Institute (JGI-PGF)"/>
            <person name="Putnam N.H."/>
            <person name="Butts T."/>
            <person name="Ferrier D.E.K."/>
            <person name="Furlong R.F."/>
            <person name="Hellsten U."/>
            <person name="Kawashima T."/>
            <person name="Robinson-Rechavi M."/>
            <person name="Shoguchi E."/>
            <person name="Terry A."/>
            <person name="Yu J.-K."/>
            <person name="Benito-Gutierrez E.L."/>
            <person name="Dubchak I."/>
            <person name="Garcia-Fernandez J."/>
            <person name="Gibson-Brown J.J."/>
            <person name="Grigoriev I.V."/>
            <person name="Horton A.C."/>
            <person name="de Jong P.J."/>
            <person name="Jurka J."/>
            <person name="Kapitonov V.V."/>
            <person name="Kohara Y."/>
            <person name="Kuroki Y."/>
            <person name="Lindquist E."/>
            <person name="Lucas S."/>
            <person name="Osoegawa K."/>
            <person name="Pennacchio L.A."/>
            <person name="Salamov A.A."/>
            <person name="Satou Y."/>
            <person name="Sauka-Spengler T."/>
            <person name="Schmutz J."/>
            <person name="Shin-I T."/>
            <person name="Toyoda A."/>
            <person name="Bronner-Fraser M."/>
            <person name="Fujiyama A."/>
            <person name="Holland L.Z."/>
            <person name="Holland P.W.H."/>
            <person name="Satoh N."/>
            <person name="Rokhsar D.S."/>
        </authorList>
    </citation>
    <scope>NUCLEOTIDE SEQUENCE [LARGE SCALE GENOMIC DNA]</scope>
    <source>
        <strain evidence="2">S238N-H82</strain>
        <tissue evidence="2">Testes</tissue>
    </source>
</reference>
<dbReference type="SUPFAM" id="SSF50939">
    <property type="entry name" value="Sialidases"/>
    <property type="match status" value="1"/>
</dbReference>
<dbReference type="InParanoid" id="C3ZDG8"/>
<evidence type="ECO:0000313" key="2">
    <source>
        <dbReference type="EMBL" id="EEN48774.1"/>
    </source>
</evidence>
<name>C3ZDG8_BRAFL</name>
<gene>
    <name evidence="2" type="ORF">BRAFLDRAFT_65343</name>
</gene>
<sequence length="273" mass="30635">MAAGLVRVVVLLCAVAAVTRAQTWHSHGKPSTSTIIWSAMAPLTHFEGKKWFGVGDNGNLYERYQDTSGTWHWVDHGKPSGSDWYDSYEPCAFEGEDKLHLTAGDGYLYERYWAPTWTTVNYGPLFGYNFLYASGCSSVYKPGFKYRTFMRGAVGQGAANGRHGRWPCFSPPNRFVRDCSDPFYVGGDQRSMFCITDDDGASWTAENRLYQLTVGWDPATATWVGHGIPASNQYYYVDRPNVAFLPNPSWPVVQTPRSVFVPSTEGVYELRIP</sequence>
<feature type="chain" id="PRO_5002936625" evidence="1">
    <location>
        <begin position="22"/>
        <end position="273"/>
    </location>
</feature>